<dbReference type="EMBL" id="WIWI01000062">
    <property type="protein sequence ID" value="MQT91451.1"/>
    <property type="molecule type" value="Genomic_DNA"/>
</dbReference>
<evidence type="ECO:0000256" key="2">
    <source>
        <dbReference type="ARBA" id="ARBA00022643"/>
    </source>
</evidence>
<dbReference type="Proteomes" id="UP000489190">
    <property type="component" value="Unassembled WGS sequence"/>
</dbReference>
<keyword evidence="3 6" id="KW-0560">Oxidoreductase</keyword>
<dbReference type="PANTHER" id="PTHR43741:SF4">
    <property type="entry name" value="FMN-DEPENDENT NADH:QUINONE OXIDOREDUCTASE"/>
    <property type="match status" value="1"/>
</dbReference>
<dbReference type="InterPro" id="IPR003680">
    <property type="entry name" value="Flavodoxin_fold"/>
</dbReference>
<name>A0A0J6I9S0_9PSED</name>
<dbReference type="EC" id="1.6.5.-" evidence="6"/>
<gene>
    <name evidence="6" type="primary">azoR</name>
    <name evidence="9" type="ORF">GHO39_20255</name>
    <name evidence="8" type="ORF">GHO40_01490</name>
</gene>
<evidence type="ECO:0000256" key="1">
    <source>
        <dbReference type="ARBA" id="ARBA00022630"/>
    </source>
</evidence>
<feature type="binding site" evidence="6">
    <location>
        <position position="10"/>
    </location>
    <ligand>
        <name>FMN</name>
        <dbReference type="ChEBI" id="CHEBI:58210"/>
    </ligand>
</feature>
<dbReference type="EMBL" id="WIWJ01000002">
    <property type="protein sequence ID" value="MQT45414.1"/>
    <property type="molecule type" value="Genomic_DNA"/>
</dbReference>
<comment type="catalytic activity">
    <reaction evidence="5">
        <text>N,N-dimethyl-1,4-phenylenediamine + anthranilate + 2 NAD(+) = 2-(4-dimethylaminophenyl)diazenylbenzoate + 2 NADH + 2 H(+)</text>
        <dbReference type="Rhea" id="RHEA:55872"/>
        <dbReference type="ChEBI" id="CHEBI:15378"/>
        <dbReference type="ChEBI" id="CHEBI:15783"/>
        <dbReference type="ChEBI" id="CHEBI:16567"/>
        <dbReference type="ChEBI" id="CHEBI:57540"/>
        <dbReference type="ChEBI" id="CHEBI:57945"/>
        <dbReference type="ChEBI" id="CHEBI:71579"/>
        <dbReference type="EC" id="1.7.1.17"/>
    </reaction>
    <physiologicalReaction direction="right-to-left" evidence="5">
        <dbReference type="Rhea" id="RHEA:55874"/>
    </physiologicalReaction>
</comment>
<dbReference type="PANTHER" id="PTHR43741">
    <property type="entry name" value="FMN-DEPENDENT NADH-AZOREDUCTASE 1"/>
    <property type="match status" value="1"/>
</dbReference>
<organism evidence="9 11">
    <name type="scientific">Pseudomonas helleri</name>
    <dbReference type="NCBI Taxonomy" id="1608996"/>
    <lineage>
        <taxon>Bacteria</taxon>
        <taxon>Pseudomonadati</taxon>
        <taxon>Pseudomonadota</taxon>
        <taxon>Gammaproteobacteria</taxon>
        <taxon>Pseudomonadales</taxon>
        <taxon>Pseudomonadaceae</taxon>
        <taxon>Pseudomonas</taxon>
    </lineage>
</organism>
<accession>A0A0J6I9S0</accession>
<comment type="subunit">
    <text evidence="6">Homodimer.</text>
</comment>
<proteinExistence type="inferred from homology"/>
<evidence type="ECO:0000313" key="8">
    <source>
        <dbReference type="EMBL" id="MQT45414.1"/>
    </source>
</evidence>
<comment type="function">
    <text evidence="6">Quinone reductase that provides resistance to thiol-specific stress caused by electrophilic quinones.</text>
</comment>
<dbReference type="InterPro" id="IPR029039">
    <property type="entry name" value="Flavoprotein-like_sf"/>
</dbReference>
<comment type="cofactor">
    <cofactor evidence="6">
        <name>FMN</name>
        <dbReference type="ChEBI" id="CHEBI:58210"/>
    </cofactor>
    <text evidence="6">Binds 1 FMN per subunit.</text>
</comment>
<dbReference type="GO" id="GO:0016652">
    <property type="term" value="F:oxidoreductase activity, acting on NAD(P)H as acceptor"/>
    <property type="evidence" value="ECO:0007669"/>
    <property type="project" value="UniProtKB-UniRule"/>
</dbReference>
<dbReference type="RefSeq" id="WP_048370451.1">
    <property type="nucleotide sequence ID" value="NZ_CAKZJC010000265.1"/>
</dbReference>
<dbReference type="GO" id="GO:0009055">
    <property type="term" value="F:electron transfer activity"/>
    <property type="evidence" value="ECO:0007669"/>
    <property type="project" value="UniProtKB-UniRule"/>
</dbReference>
<dbReference type="InterPro" id="IPR023048">
    <property type="entry name" value="NADH:quinone_OxRdtase_FMN_depd"/>
</dbReference>
<keyword evidence="2 6" id="KW-0288">FMN</keyword>
<dbReference type="OrthoDB" id="9787136at2"/>
<dbReference type="EC" id="1.7.1.17" evidence="6"/>
<reference evidence="10 11" key="1">
    <citation type="submission" date="2019-10" db="EMBL/GenBank/DDBJ databases">
        <title>Evaluation of single-gene subtyping targets for Pseudomonas.</title>
        <authorList>
            <person name="Reichler S.J."/>
            <person name="Orsi R.H."/>
            <person name="Wiedmann M."/>
            <person name="Martin N.H."/>
            <person name="Murphy S.I."/>
        </authorList>
    </citation>
    <scope>NUCLEOTIDE SEQUENCE [LARGE SCALE GENOMIC DNA]</scope>
    <source>
        <strain evidence="9 11">FSL R10-3254</strain>
        <strain evidence="8 10">FSL R10-3257</strain>
    </source>
</reference>
<keyword evidence="4 6" id="KW-0520">NAD</keyword>
<comment type="caution">
    <text evidence="9">The sequence shown here is derived from an EMBL/GenBank/DDBJ whole genome shotgun (WGS) entry which is preliminary data.</text>
</comment>
<feature type="domain" description="Flavodoxin-like fold" evidence="7">
    <location>
        <begin position="3"/>
        <end position="195"/>
    </location>
</feature>
<comment type="catalytic activity">
    <reaction evidence="6">
        <text>2 a quinone + NADH + H(+) = 2 a 1,4-benzosemiquinone + NAD(+)</text>
        <dbReference type="Rhea" id="RHEA:65952"/>
        <dbReference type="ChEBI" id="CHEBI:15378"/>
        <dbReference type="ChEBI" id="CHEBI:57540"/>
        <dbReference type="ChEBI" id="CHEBI:57945"/>
        <dbReference type="ChEBI" id="CHEBI:132124"/>
        <dbReference type="ChEBI" id="CHEBI:134225"/>
    </reaction>
</comment>
<evidence type="ECO:0000313" key="10">
    <source>
        <dbReference type="Proteomes" id="UP000441404"/>
    </source>
</evidence>
<dbReference type="STRING" id="1608996.TU84_15550"/>
<evidence type="ECO:0000256" key="6">
    <source>
        <dbReference type="HAMAP-Rule" id="MF_01216"/>
    </source>
</evidence>
<dbReference type="Gene3D" id="3.40.50.360">
    <property type="match status" value="1"/>
</dbReference>
<dbReference type="GO" id="GO:0016655">
    <property type="term" value="F:oxidoreductase activity, acting on NAD(P)H, quinone or similar compound as acceptor"/>
    <property type="evidence" value="ECO:0007669"/>
    <property type="project" value="InterPro"/>
</dbReference>
<evidence type="ECO:0000256" key="4">
    <source>
        <dbReference type="ARBA" id="ARBA00023027"/>
    </source>
</evidence>
<dbReference type="Pfam" id="PF02525">
    <property type="entry name" value="Flavodoxin_2"/>
    <property type="match status" value="1"/>
</dbReference>
<dbReference type="GO" id="GO:0010181">
    <property type="term" value="F:FMN binding"/>
    <property type="evidence" value="ECO:0007669"/>
    <property type="project" value="UniProtKB-UniRule"/>
</dbReference>
<dbReference type="Proteomes" id="UP000441404">
    <property type="component" value="Unassembled WGS sequence"/>
</dbReference>
<evidence type="ECO:0000313" key="11">
    <source>
        <dbReference type="Proteomes" id="UP000489190"/>
    </source>
</evidence>
<comment type="similarity">
    <text evidence="6">Belongs to the azoreductase type 1 family.</text>
</comment>
<evidence type="ECO:0000259" key="7">
    <source>
        <dbReference type="Pfam" id="PF02525"/>
    </source>
</evidence>
<evidence type="ECO:0000313" key="9">
    <source>
        <dbReference type="EMBL" id="MQT91451.1"/>
    </source>
</evidence>
<evidence type="ECO:0000256" key="5">
    <source>
        <dbReference type="ARBA" id="ARBA00048542"/>
    </source>
</evidence>
<protein>
    <recommendedName>
        <fullName evidence="6">FMN dependent NADH:quinone oxidoreductase</fullName>
        <ecNumber evidence="6">1.6.5.-</ecNumber>
    </recommendedName>
    <alternativeName>
        <fullName evidence="6">Azo-dye reductase</fullName>
    </alternativeName>
    <alternativeName>
        <fullName evidence="6">FMN-dependent NADH-azo compound oxidoreductase</fullName>
    </alternativeName>
    <alternativeName>
        <fullName evidence="6">FMN-dependent NADH-azoreductase</fullName>
        <ecNumber evidence="6">1.7.1.17</ecNumber>
    </alternativeName>
</protein>
<sequence length="204" mass="22772">MKTALLINASPHGDFSHARQLAHEQLQSLRQRYPDLELIERNLAEQPLPPLNIEYGAALTKPTAFDAPVFDVSEALIQELERSDVVFVCTPMHNLTVPASLKLWIDYVLRIHRTFSSGPDGKTGLLASRPVYVLVGSGGFHQGPRAKQRDFLTDYLREVFTMLGLSDIHFVYLEGLVFGEEAVATALQNARQHLASFALFNESL</sequence>
<dbReference type="SUPFAM" id="SSF52218">
    <property type="entry name" value="Flavoproteins"/>
    <property type="match status" value="1"/>
</dbReference>
<dbReference type="HAMAP" id="MF_01216">
    <property type="entry name" value="Azoreductase_type1"/>
    <property type="match status" value="1"/>
</dbReference>
<comment type="function">
    <text evidence="6">Also exhibits azoreductase activity. Catalyzes the reductive cleavage of the azo bond in aromatic azo compounds to the corresponding amines.</text>
</comment>
<dbReference type="AlphaFoldDB" id="A0A0J6I9S0"/>
<comment type="caution">
    <text evidence="6">Lacks conserved residue(s) required for the propagation of feature annotation.</text>
</comment>
<evidence type="ECO:0000256" key="3">
    <source>
        <dbReference type="ARBA" id="ARBA00023002"/>
    </source>
</evidence>
<keyword evidence="1 6" id="KW-0285">Flavoprotein</keyword>
<dbReference type="InterPro" id="IPR050104">
    <property type="entry name" value="FMN-dep_NADH:Q_OxRdtase_AzoR1"/>
</dbReference>